<dbReference type="Pfam" id="PF06674">
    <property type="entry name" value="DUF1176"/>
    <property type="match status" value="1"/>
</dbReference>
<proteinExistence type="predicted"/>
<evidence type="ECO:0000313" key="2">
    <source>
        <dbReference type="EMBL" id="MEO3713103.1"/>
    </source>
</evidence>
<dbReference type="InterPro" id="IPR009560">
    <property type="entry name" value="DUF1176"/>
</dbReference>
<sequence length="369" mass="39766">MRRGLAVLLGLLGLLTTHASQGATPPAPFQQRYGDWTVACDNVLACSAQGYRVLAPDEDEGQSDSQVQAGLWLSRDAGPQGAVHLQLHLGSRDGQDAPEGSRVDVRIGGRDFRQLPLDADLPPAIAQVLVRAMVEAPRMRLSGRDSEATVSLQGLKAALLKMDDTQGRAGTVTAWVAKGQATAARVPLAPPLPVLVPATIPTRLPADADAVLTRQLVHHPAVIQDCYLLQEAPREADRLPETAIHQIRRKEYLVLMECARAAYQTSYRLWRVKQGAKALDVAPEVLPDLQEPALDLMNAEFNAGKLSTWHKGRGLGDCGGNREWVWTASGFALRLANEAPDCNGIYGGGPGLTLWQAEVQPVPKPAIRP</sequence>
<comment type="caution">
    <text evidence="2">The sequence shown here is derived from an EMBL/GenBank/DDBJ whole genome shotgun (WGS) entry which is preliminary data.</text>
</comment>
<feature type="chain" id="PRO_5047064441" evidence="1">
    <location>
        <begin position="20"/>
        <end position="369"/>
    </location>
</feature>
<evidence type="ECO:0000256" key="1">
    <source>
        <dbReference type="SAM" id="SignalP"/>
    </source>
</evidence>
<reference evidence="2 3" key="1">
    <citation type="submission" date="2024-05" db="EMBL/GenBank/DDBJ databases">
        <title>Roseateles sp. 2.12 16S ribosomal RNA gene Genome sequencing and assembly.</title>
        <authorList>
            <person name="Woo H."/>
        </authorList>
    </citation>
    <scope>NUCLEOTIDE SEQUENCE [LARGE SCALE GENOMIC DNA]</scope>
    <source>
        <strain evidence="2 3">2.12</strain>
    </source>
</reference>
<evidence type="ECO:0000313" key="3">
    <source>
        <dbReference type="Proteomes" id="UP001462640"/>
    </source>
</evidence>
<name>A0ABV0GDG7_9BURK</name>
<dbReference type="RefSeq" id="WP_347609261.1">
    <property type="nucleotide sequence ID" value="NZ_JBDPZC010000004.1"/>
</dbReference>
<dbReference type="Proteomes" id="UP001462640">
    <property type="component" value="Unassembled WGS sequence"/>
</dbReference>
<keyword evidence="1" id="KW-0732">Signal</keyword>
<gene>
    <name evidence="2" type="ORF">ABDJ40_10040</name>
</gene>
<accession>A0ABV0GDG7</accession>
<protein>
    <submittedName>
        <fullName evidence="2">DUF1176 domain-containing protein</fullName>
    </submittedName>
</protein>
<organism evidence="2 3">
    <name type="scientific">Roseateles flavus</name>
    <dbReference type="NCBI Taxonomy" id="3149041"/>
    <lineage>
        <taxon>Bacteria</taxon>
        <taxon>Pseudomonadati</taxon>
        <taxon>Pseudomonadota</taxon>
        <taxon>Betaproteobacteria</taxon>
        <taxon>Burkholderiales</taxon>
        <taxon>Sphaerotilaceae</taxon>
        <taxon>Roseateles</taxon>
    </lineage>
</organism>
<feature type="signal peptide" evidence="1">
    <location>
        <begin position="1"/>
        <end position="19"/>
    </location>
</feature>
<keyword evidence="3" id="KW-1185">Reference proteome</keyword>
<dbReference type="EMBL" id="JBDPZC010000004">
    <property type="protein sequence ID" value="MEO3713103.1"/>
    <property type="molecule type" value="Genomic_DNA"/>
</dbReference>